<feature type="compositionally biased region" description="Acidic residues" evidence="1">
    <location>
        <begin position="121"/>
        <end position="133"/>
    </location>
</feature>
<evidence type="ECO:0000313" key="2">
    <source>
        <dbReference type="EMBL" id="KEZ43445.1"/>
    </source>
</evidence>
<dbReference type="KEGG" id="sapo:SAPIO_CDS4631"/>
<dbReference type="OrthoDB" id="2143914at2759"/>
<feature type="region of interest" description="Disordered" evidence="1">
    <location>
        <begin position="497"/>
        <end position="522"/>
    </location>
</feature>
<feature type="compositionally biased region" description="Basic and acidic residues" evidence="1">
    <location>
        <begin position="413"/>
        <end position="430"/>
    </location>
</feature>
<dbReference type="HOGENOM" id="CLU_521899_0_0_1"/>
<feature type="region of interest" description="Disordered" evidence="1">
    <location>
        <begin position="410"/>
        <end position="443"/>
    </location>
</feature>
<evidence type="ECO:0000313" key="3">
    <source>
        <dbReference type="Proteomes" id="UP000028545"/>
    </source>
</evidence>
<dbReference type="Proteomes" id="UP000028545">
    <property type="component" value="Unassembled WGS sequence"/>
</dbReference>
<dbReference type="EMBL" id="JOWA01000093">
    <property type="protein sequence ID" value="KEZ43445.1"/>
    <property type="molecule type" value="Genomic_DNA"/>
</dbReference>
<organism evidence="2 3">
    <name type="scientific">Pseudallescheria apiosperma</name>
    <name type="common">Scedosporium apiospermum</name>
    <dbReference type="NCBI Taxonomy" id="563466"/>
    <lineage>
        <taxon>Eukaryota</taxon>
        <taxon>Fungi</taxon>
        <taxon>Dikarya</taxon>
        <taxon>Ascomycota</taxon>
        <taxon>Pezizomycotina</taxon>
        <taxon>Sordariomycetes</taxon>
        <taxon>Hypocreomycetidae</taxon>
        <taxon>Microascales</taxon>
        <taxon>Microascaceae</taxon>
        <taxon>Scedosporium</taxon>
    </lineage>
</organism>
<gene>
    <name evidence="2" type="ORF">SAPIO_CDS4631</name>
</gene>
<keyword evidence="3" id="KW-1185">Reference proteome</keyword>
<protein>
    <recommendedName>
        <fullName evidence="4">Myb-like domain-containing protein</fullName>
    </recommendedName>
</protein>
<accession>A0A084G7Y3</accession>
<feature type="compositionally biased region" description="Acidic residues" evidence="1">
    <location>
        <begin position="172"/>
        <end position="192"/>
    </location>
</feature>
<sequence>MLKFSMENANEYTADQLALVLGILGEACNLNLHLGVSADGADDYVVPAPPRNGVQRVVWIHNDNAENLGLSRTSNYLGIRSPHVEDTIVVATGKPEDIEVGRTAPPPSPAPRSQTAKPAVPEEEARSDDDVDAPVDTIESGDSCSDIADAADAADYRDAEDSDQYCPSSDWSCDESDVDGDGQTEVGQDEQSDAGGAQGADVEEHCELDVSEGANQRARHKLKEAKLQDWLGISAETMGMLMAEAGGYRPRVPTGYKPNSRFVALIEKAIVKIRGDTKHTTMSEVSRVALQSGTDEEWANAIDSHTSEEVKKFILQGVPPRAKDFTKLPNAYETDAFGVYACMLLATEQGKHHHHLYVGSATSTAIPGRNLGGIKKRVMDRDKPTLIPSYFHTFSGMGRAGNQYFAKLRSRKRASDRYQRMTSAQKEERKKRNRRPGAAPGPKMLKWTEEENKLLLQLRADQNQSWEEFHQLFSERFHGRRVWTIQSHHAKVMRALNSQRPKEQASQRRMWTAKEDTLLSNL</sequence>
<feature type="compositionally biased region" description="Basic and acidic residues" evidence="1">
    <location>
        <begin position="500"/>
        <end position="522"/>
    </location>
</feature>
<dbReference type="VEuPathDB" id="FungiDB:SAPIO_CDS4631"/>
<comment type="caution">
    <text evidence="2">The sequence shown here is derived from an EMBL/GenBank/DDBJ whole genome shotgun (WGS) entry which is preliminary data.</text>
</comment>
<evidence type="ECO:0008006" key="4">
    <source>
        <dbReference type="Google" id="ProtNLM"/>
    </source>
</evidence>
<dbReference type="GeneID" id="27723703"/>
<name>A0A084G7Y3_PSEDA</name>
<dbReference type="RefSeq" id="XP_016643244.1">
    <property type="nucleotide sequence ID" value="XM_016787135.1"/>
</dbReference>
<feature type="compositionally biased region" description="Low complexity" evidence="1">
    <location>
        <begin position="140"/>
        <end position="153"/>
    </location>
</feature>
<dbReference type="AlphaFoldDB" id="A0A084G7Y3"/>
<reference evidence="2 3" key="1">
    <citation type="journal article" date="2014" name="Genome Announc.">
        <title>Draft genome sequence of the pathogenic fungus Scedosporium apiospermum.</title>
        <authorList>
            <person name="Vandeputte P."/>
            <person name="Ghamrawi S."/>
            <person name="Rechenmann M."/>
            <person name="Iltis A."/>
            <person name="Giraud S."/>
            <person name="Fleury M."/>
            <person name="Thornton C."/>
            <person name="Delhaes L."/>
            <person name="Meyer W."/>
            <person name="Papon N."/>
            <person name="Bouchara J.P."/>
        </authorList>
    </citation>
    <scope>NUCLEOTIDE SEQUENCE [LARGE SCALE GENOMIC DNA]</scope>
    <source>
        <strain evidence="2 3">IHEM 14462</strain>
    </source>
</reference>
<proteinExistence type="predicted"/>
<evidence type="ECO:0000256" key="1">
    <source>
        <dbReference type="SAM" id="MobiDB-lite"/>
    </source>
</evidence>
<feature type="region of interest" description="Disordered" evidence="1">
    <location>
        <begin position="94"/>
        <end position="202"/>
    </location>
</feature>